<comment type="caution">
    <text evidence="2">The sequence shown here is derived from an EMBL/GenBank/DDBJ whole genome shotgun (WGS) entry which is preliminary data.</text>
</comment>
<sequence>MGARTRRAVVLGIVALLASAGLVSVGSAAVAEDGGNPAIVSPASSGRLYAGTRGPFVVEFANAATGSYTWSVVTVPGDVEVASGPVSWTGAGTSARSITTPSVLAAGDYSFTVKDADAHSASVAFEVVGYAQPRCTLIVPATIRVNAPEERVAGSLASDCAAAQVSHASWDVRRAGTTFYNLFEFSGTTQDYWKHTASDPLGTFVAQASTAATNPAGDTILRNSPSTTIRLASRVSLSAVRVRKYVTLRASLTRYVPAARAFRPWKGRVVTLSYKTCKSCAWHRLTARTTSSKGTIQVRVRAPKVRYYRASVAGTSTVWAPYADLVRR</sequence>
<accession>A0A3N0CD08</accession>
<organism evidence="2 3">
    <name type="scientific">Nocardioides marmoriginsengisoli</name>
    <dbReference type="NCBI Taxonomy" id="661483"/>
    <lineage>
        <taxon>Bacteria</taxon>
        <taxon>Bacillati</taxon>
        <taxon>Actinomycetota</taxon>
        <taxon>Actinomycetes</taxon>
        <taxon>Propionibacteriales</taxon>
        <taxon>Nocardioidaceae</taxon>
        <taxon>Nocardioides</taxon>
    </lineage>
</organism>
<dbReference type="Proteomes" id="UP000267128">
    <property type="component" value="Unassembled WGS sequence"/>
</dbReference>
<dbReference type="OrthoDB" id="3830661at2"/>
<evidence type="ECO:0000313" key="2">
    <source>
        <dbReference type="EMBL" id="RNL61344.1"/>
    </source>
</evidence>
<feature type="chain" id="PRO_5018196517" evidence="1">
    <location>
        <begin position="32"/>
        <end position="328"/>
    </location>
</feature>
<protein>
    <submittedName>
        <fullName evidence="2">Uncharacterized protein</fullName>
    </submittedName>
</protein>
<evidence type="ECO:0000313" key="3">
    <source>
        <dbReference type="Proteomes" id="UP000267128"/>
    </source>
</evidence>
<evidence type="ECO:0000256" key="1">
    <source>
        <dbReference type="SAM" id="SignalP"/>
    </source>
</evidence>
<feature type="signal peptide" evidence="1">
    <location>
        <begin position="1"/>
        <end position="31"/>
    </location>
</feature>
<name>A0A3N0CD08_9ACTN</name>
<dbReference type="EMBL" id="RJSE01000008">
    <property type="protein sequence ID" value="RNL61344.1"/>
    <property type="molecule type" value="Genomic_DNA"/>
</dbReference>
<dbReference type="AlphaFoldDB" id="A0A3N0CD08"/>
<proteinExistence type="predicted"/>
<keyword evidence="3" id="KW-1185">Reference proteome</keyword>
<dbReference type="RefSeq" id="WP_123229055.1">
    <property type="nucleotide sequence ID" value="NZ_RJSE01000008.1"/>
</dbReference>
<keyword evidence="1" id="KW-0732">Signal</keyword>
<gene>
    <name evidence="2" type="ORF">EFK50_18485</name>
</gene>
<reference evidence="2 3" key="1">
    <citation type="submission" date="2018-11" db="EMBL/GenBank/DDBJ databases">
        <authorList>
            <person name="Li F."/>
        </authorList>
    </citation>
    <scope>NUCLEOTIDE SEQUENCE [LARGE SCALE GENOMIC DNA]</scope>
    <source>
        <strain evidence="2 3">Gsoil 097</strain>
    </source>
</reference>